<feature type="region of interest" description="Disordered" evidence="1">
    <location>
        <begin position="64"/>
        <end position="83"/>
    </location>
</feature>
<proteinExistence type="predicted"/>
<evidence type="ECO:0000256" key="1">
    <source>
        <dbReference type="SAM" id="MobiDB-lite"/>
    </source>
</evidence>
<accession>A0A7R9EAV9</accession>
<reference evidence="2" key="1">
    <citation type="submission" date="2020-11" db="EMBL/GenBank/DDBJ databases">
        <authorList>
            <person name="Tran Van P."/>
        </authorList>
    </citation>
    <scope>NUCLEOTIDE SEQUENCE</scope>
</reference>
<gene>
    <name evidence="2" type="ORF">TMSB3V08_LOCUS7415</name>
</gene>
<organism evidence="2">
    <name type="scientific">Timema monikensis</name>
    <dbReference type="NCBI Taxonomy" id="170555"/>
    <lineage>
        <taxon>Eukaryota</taxon>
        <taxon>Metazoa</taxon>
        <taxon>Ecdysozoa</taxon>
        <taxon>Arthropoda</taxon>
        <taxon>Hexapoda</taxon>
        <taxon>Insecta</taxon>
        <taxon>Pterygota</taxon>
        <taxon>Neoptera</taxon>
        <taxon>Polyneoptera</taxon>
        <taxon>Phasmatodea</taxon>
        <taxon>Timematodea</taxon>
        <taxon>Timematoidea</taxon>
        <taxon>Timematidae</taxon>
        <taxon>Timema</taxon>
    </lineage>
</organism>
<dbReference type="EMBL" id="OB794583">
    <property type="protein sequence ID" value="CAD7430663.1"/>
    <property type="molecule type" value="Genomic_DNA"/>
</dbReference>
<name>A0A7R9EAV9_9NEOP</name>
<evidence type="ECO:0000313" key="2">
    <source>
        <dbReference type="EMBL" id="CAD7430663.1"/>
    </source>
</evidence>
<protein>
    <submittedName>
        <fullName evidence="2">Uncharacterized protein</fullName>
    </submittedName>
</protein>
<dbReference type="AlphaFoldDB" id="A0A7R9EAV9"/>
<sequence>MSPENTTKAPNSVCRQEEFCFGNVGACCSRTVAGTEALWHFVAPSHVNTHSSAFTASTADSALSPEISSASPSSSTSPSISLVSTPSVQPRVRYYFLRRVFVVDLRLKIVHRLPINSVIVG</sequence>